<feature type="region of interest" description="Disordered" evidence="1">
    <location>
        <begin position="55"/>
        <end position="76"/>
    </location>
</feature>
<sequence>MKNGRTFALHPLPSSLSPLAVPQRRMLALPLSSSRGCSAWWGVVRVCGDTVHLESRSPQLPPRPIPSPHPHPLPSFPRPFSSPFTSPTPSLVSLHWRRRSHRTCPRPISLRPHPLFRPRVHRRTTRARRVACTRHCTGCRLRALAPALGANSVCVRRPLPRVRRARRALSRKTDTPSYLCRVILFPSSSPLHRPFPHSLYPNVVCWRSRRRVYTRTRAPLSHRCGAPSGGTVAAVCFQPRTADLRLPQLRAHPIPIPSSPHPILSPLIPPPCPPHSHRTCPRRISLRRCPVSRPRSRFPLHVPPPQNAQRTRAESRALGLCAHSRPRSARTPCACGRRCRAFVVRVESPRAPHIHARARTEFARGAQTRRIDAPLLQLLSSPPFLPSLPPHPLLCIRTHTPRRLFVVHSYP</sequence>
<proteinExistence type="predicted"/>
<comment type="caution">
    <text evidence="2">The sequence shown here is derived from an EMBL/GenBank/DDBJ whole genome shotgun (WGS) entry which is preliminary data.</text>
</comment>
<dbReference type="AlphaFoldDB" id="A0AAD7HNT3"/>
<accession>A0AAD7HNT3</accession>
<organism evidence="2 3">
    <name type="scientific">Mycena metata</name>
    <dbReference type="NCBI Taxonomy" id="1033252"/>
    <lineage>
        <taxon>Eukaryota</taxon>
        <taxon>Fungi</taxon>
        <taxon>Dikarya</taxon>
        <taxon>Basidiomycota</taxon>
        <taxon>Agaricomycotina</taxon>
        <taxon>Agaricomycetes</taxon>
        <taxon>Agaricomycetidae</taxon>
        <taxon>Agaricales</taxon>
        <taxon>Marasmiineae</taxon>
        <taxon>Mycenaceae</taxon>
        <taxon>Mycena</taxon>
    </lineage>
</organism>
<protein>
    <submittedName>
        <fullName evidence="2">Uncharacterized protein</fullName>
    </submittedName>
</protein>
<keyword evidence="3" id="KW-1185">Reference proteome</keyword>
<reference evidence="2" key="1">
    <citation type="submission" date="2023-03" db="EMBL/GenBank/DDBJ databases">
        <title>Massive genome expansion in bonnet fungi (Mycena s.s.) driven by repeated elements and novel gene families across ecological guilds.</title>
        <authorList>
            <consortium name="Lawrence Berkeley National Laboratory"/>
            <person name="Harder C.B."/>
            <person name="Miyauchi S."/>
            <person name="Viragh M."/>
            <person name="Kuo A."/>
            <person name="Thoen E."/>
            <person name="Andreopoulos B."/>
            <person name="Lu D."/>
            <person name="Skrede I."/>
            <person name="Drula E."/>
            <person name="Henrissat B."/>
            <person name="Morin E."/>
            <person name="Kohler A."/>
            <person name="Barry K."/>
            <person name="LaButti K."/>
            <person name="Morin E."/>
            <person name="Salamov A."/>
            <person name="Lipzen A."/>
            <person name="Mereny Z."/>
            <person name="Hegedus B."/>
            <person name="Baldrian P."/>
            <person name="Stursova M."/>
            <person name="Weitz H."/>
            <person name="Taylor A."/>
            <person name="Grigoriev I.V."/>
            <person name="Nagy L.G."/>
            <person name="Martin F."/>
            <person name="Kauserud H."/>
        </authorList>
    </citation>
    <scope>NUCLEOTIDE SEQUENCE</scope>
    <source>
        <strain evidence="2">CBHHK182m</strain>
    </source>
</reference>
<feature type="compositionally biased region" description="Pro residues" evidence="1">
    <location>
        <begin position="59"/>
        <end position="76"/>
    </location>
</feature>
<evidence type="ECO:0000313" key="2">
    <source>
        <dbReference type="EMBL" id="KAJ7724099.1"/>
    </source>
</evidence>
<evidence type="ECO:0000256" key="1">
    <source>
        <dbReference type="SAM" id="MobiDB-lite"/>
    </source>
</evidence>
<name>A0AAD7HNT3_9AGAR</name>
<evidence type="ECO:0000313" key="3">
    <source>
        <dbReference type="Proteomes" id="UP001215598"/>
    </source>
</evidence>
<dbReference type="Proteomes" id="UP001215598">
    <property type="component" value="Unassembled WGS sequence"/>
</dbReference>
<dbReference type="EMBL" id="JARKIB010000205">
    <property type="protein sequence ID" value="KAJ7724099.1"/>
    <property type="molecule type" value="Genomic_DNA"/>
</dbReference>
<gene>
    <name evidence="2" type="ORF">B0H16DRAFT_1895595</name>
</gene>